<dbReference type="AlphaFoldDB" id="A0A4S5CJY7"/>
<evidence type="ECO:0000313" key="3">
    <source>
        <dbReference type="Proteomes" id="UP000309618"/>
    </source>
</evidence>
<comment type="caution">
    <text evidence="2">The sequence shown here is derived from an EMBL/GenBank/DDBJ whole genome shotgun (WGS) entry which is preliminary data.</text>
</comment>
<dbReference type="Gene3D" id="3.90.980.10">
    <property type="entry name" value="DNA primase, catalytic core, N-terminal domain"/>
    <property type="match status" value="1"/>
</dbReference>
<dbReference type="SUPFAM" id="SSF56731">
    <property type="entry name" value="DNA primase core"/>
    <property type="match status" value="1"/>
</dbReference>
<evidence type="ECO:0000259" key="1">
    <source>
        <dbReference type="PROSITE" id="PS50880"/>
    </source>
</evidence>
<dbReference type="PANTHER" id="PTHR30313:SF2">
    <property type="entry name" value="DNA PRIMASE"/>
    <property type="match status" value="1"/>
</dbReference>
<gene>
    <name evidence="2" type="ORF">E8Q35_15340</name>
</gene>
<sequence length="322" mass="34909">MIADLLRVNQLAYELYKQHVAEVATYIHSRQLHPSFRTNGQNLSLGYAPPGNKLLQQIKKTGDPSLLEAALDVGLIKKSDDGRLYDFFRERLMIPILTGSDIIGFGGRVVDVNSAHSKYINSQESQLFDKSGALFCVDPVNSICDLTLVVEGYMDAITVAKNGFGAGAGMGTALTTRQLAAALDMGKPVVLLFDGDAAGQKAAKKAAITALSEISPSRKVEVCLLYDGFDPDEFIHEFGAEALLTHIGLNSVDVVDFVVHSDSEDIDQSIRHYTSILEIIRSTKNPYAANAVAQRMAAGYPSEMVGELAETSHQDSPVSRCR</sequence>
<reference evidence="2 3" key="1">
    <citation type="submission" date="2019-04" db="EMBL/GenBank/DDBJ databases">
        <title>Comparative genomics of Aeromonas veronii strains pathogenic to fish.</title>
        <authorList>
            <person name="Cascarano M.C."/>
            <person name="Smyrli M."/>
            <person name="Katharios P."/>
        </authorList>
    </citation>
    <scope>NUCLEOTIDE SEQUENCE [LARGE SCALE GENOMIC DNA]</scope>
    <source>
        <strain evidence="2 3">XU1</strain>
    </source>
</reference>
<dbReference type="Pfam" id="PF08275">
    <property type="entry name" value="DNAG_N"/>
    <property type="match status" value="1"/>
</dbReference>
<dbReference type="InterPro" id="IPR050219">
    <property type="entry name" value="DnaG_primase"/>
</dbReference>
<dbReference type="Pfam" id="PF13155">
    <property type="entry name" value="Toprim_2"/>
    <property type="match status" value="1"/>
</dbReference>
<dbReference type="Proteomes" id="UP000309618">
    <property type="component" value="Unassembled WGS sequence"/>
</dbReference>
<dbReference type="PROSITE" id="PS50880">
    <property type="entry name" value="TOPRIM"/>
    <property type="match status" value="1"/>
</dbReference>
<dbReference type="InterPro" id="IPR013264">
    <property type="entry name" value="DNAG_N"/>
</dbReference>
<dbReference type="SMART" id="SM00493">
    <property type="entry name" value="TOPRIM"/>
    <property type="match status" value="1"/>
</dbReference>
<dbReference type="InterPro" id="IPR037068">
    <property type="entry name" value="DNA_primase_core_N_sf"/>
</dbReference>
<protein>
    <submittedName>
        <fullName evidence="2">Toprim domain-containing protein</fullName>
    </submittedName>
</protein>
<dbReference type="GO" id="GO:0005737">
    <property type="term" value="C:cytoplasm"/>
    <property type="evidence" value="ECO:0007669"/>
    <property type="project" value="TreeGrafter"/>
</dbReference>
<dbReference type="Gene3D" id="3.40.1360.10">
    <property type="match status" value="1"/>
</dbReference>
<dbReference type="InterPro" id="IPR034151">
    <property type="entry name" value="TOPRIM_DnaG_bac"/>
</dbReference>
<name>A0A4S5CJY7_AERVE</name>
<organism evidence="2 3">
    <name type="scientific">Aeromonas veronii</name>
    <dbReference type="NCBI Taxonomy" id="654"/>
    <lineage>
        <taxon>Bacteria</taxon>
        <taxon>Pseudomonadati</taxon>
        <taxon>Pseudomonadota</taxon>
        <taxon>Gammaproteobacteria</taxon>
        <taxon>Aeromonadales</taxon>
        <taxon>Aeromonadaceae</taxon>
        <taxon>Aeromonas</taxon>
    </lineage>
</organism>
<feature type="domain" description="Toprim" evidence="1">
    <location>
        <begin position="145"/>
        <end position="226"/>
    </location>
</feature>
<dbReference type="PANTHER" id="PTHR30313">
    <property type="entry name" value="DNA PRIMASE"/>
    <property type="match status" value="1"/>
</dbReference>
<dbReference type="GO" id="GO:0006269">
    <property type="term" value="P:DNA replication, synthesis of primer"/>
    <property type="evidence" value="ECO:0007669"/>
    <property type="project" value="TreeGrafter"/>
</dbReference>
<dbReference type="EMBL" id="SSUX01000011">
    <property type="protein sequence ID" value="THJ43678.1"/>
    <property type="molecule type" value="Genomic_DNA"/>
</dbReference>
<proteinExistence type="predicted"/>
<dbReference type="CDD" id="cd03364">
    <property type="entry name" value="TOPRIM_DnaG_primases"/>
    <property type="match status" value="1"/>
</dbReference>
<accession>A0A4S5CJY7</accession>
<dbReference type="InterPro" id="IPR006171">
    <property type="entry name" value="TOPRIM_dom"/>
</dbReference>
<dbReference type="RefSeq" id="WP_136502117.1">
    <property type="nucleotide sequence ID" value="NZ_SSUX01000011.1"/>
</dbReference>
<evidence type="ECO:0000313" key="2">
    <source>
        <dbReference type="EMBL" id="THJ43678.1"/>
    </source>
</evidence>